<protein>
    <submittedName>
        <fullName evidence="3">Por secretion system C-terminal sorting domain-containing protein</fullName>
    </submittedName>
</protein>
<name>A0A1I2U1B2_9BACT</name>
<dbReference type="InterPro" id="IPR013783">
    <property type="entry name" value="Ig-like_fold"/>
</dbReference>
<evidence type="ECO:0000313" key="4">
    <source>
        <dbReference type="Proteomes" id="UP000198724"/>
    </source>
</evidence>
<dbReference type="InterPro" id="IPR026444">
    <property type="entry name" value="Secre_tail"/>
</dbReference>
<reference evidence="4" key="1">
    <citation type="submission" date="2016-10" db="EMBL/GenBank/DDBJ databases">
        <authorList>
            <person name="Varghese N."/>
            <person name="Submissions S."/>
        </authorList>
    </citation>
    <scope>NUCLEOTIDE SEQUENCE [LARGE SCALE GENOMIC DNA]</scope>
    <source>
        <strain evidence="4">LP51</strain>
    </source>
</reference>
<feature type="domain" description="Secretion system C-terminal sorting" evidence="2">
    <location>
        <begin position="476"/>
        <end position="544"/>
    </location>
</feature>
<evidence type="ECO:0000256" key="1">
    <source>
        <dbReference type="SAM" id="SignalP"/>
    </source>
</evidence>
<accession>A0A1I2U1B2</accession>
<dbReference type="Proteomes" id="UP000198724">
    <property type="component" value="Unassembled WGS sequence"/>
</dbReference>
<keyword evidence="4" id="KW-1185">Reference proteome</keyword>
<evidence type="ECO:0000313" key="3">
    <source>
        <dbReference type="EMBL" id="SFG70219.1"/>
    </source>
</evidence>
<sequence>MKSLYTLIIAILLLSSSTQAQHVLLSENFSNSSQANVVPSAAGAWVTRDGALYTRQHSGNETPALIRANVAKPVSALDADLRVRWTGFREANGGLMQQFDSEVFLCYKIGSNGVVRKIKVDAANMLNTAVNNEVTIPLSDNYQNVHIYFETTTAKGYSYRIDNLEILAFPNMFKWSMRTLGENPFVVSAPKAATAYLLNEATMSWTMTKESSVTHETVAVSNTQHPRTSQSFSIVQAGASKTEGTHIKIQFSAMMADVSFNILDIDRTMTTNQFKDSVVVTGVNNAGKVVLATNSFVRNAANTAFNPKASSFVGLNDVNNSTDQGDVTVVFAEEIKEINISYYNQGRDKGRQAISIGNFNGYQTASPLPVELAWFKGAMQGNTTQLTWSTASEVNNEKFVVERSQDGRSFSRIGEVAGRGNSSETVAYAFTDANPASGTNYYRLRQVDFDGAEKFSKIVAVQFKGKYGLSGGMAKVYPTLAASEVNVSLDLSNAQVAVLDASGRQLSQHSVAGQSLVLPVTHLQPGLYFVKVYNGQQQETHRFVKQ</sequence>
<feature type="chain" id="PRO_5011464287" evidence="1">
    <location>
        <begin position="21"/>
        <end position="546"/>
    </location>
</feature>
<dbReference type="NCBIfam" id="TIGR04183">
    <property type="entry name" value="Por_Secre_tail"/>
    <property type="match status" value="1"/>
</dbReference>
<dbReference type="AlphaFoldDB" id="A0A1I2U1B2"/>
<organism evidence="3 4">
    <name type="scientific">Pontibacter chinhatensis</name>
    <dbReference type="NCBI Taxonomy" id="1436961"/>
    <lineage>
        <taxon>Bacteria</taxon>
        <taxon>Pseudomonadati</taxon>
        <taxon>Bacteroidota</taxon>
        <taxon>Cytophagia</taxon>
        <taxon>Cytophagales</taxon>
        <taxon>Hymenobacteraceae</taxon>
        <taxon>Pontibacter</taxon>
    </lineage>
</organism>
<dbReference type="RefSeq" id="WP_092101018.1">
    <property type="nucleotide sequence ID" value="NZ_FOOT01000003.1"/>
</dbReference>
<dbReference type="Gene3D" id="2.60.40.10">
    <property type="entry name" value="Immunoglobulins"/>
    <property type="match status" value="1"/>
</dbReference>
<dbReference type="Pfam" id="PF18962">
    <property type="entry name" value="Por_Secre_tail"/>
    <property type="match status" value="1"/>
</dbReference>
<evidence type="ECO:0000259" key="2">
    <source>
        <dbReference type="Pfam" id="PF18962"/>
    </source>
</evidence>
<dbReference type="OrthoDB" id="1466765at2"/>
<dbReference type="STRING" id="1436961.SAMN05421739_103338"/>
<keyword evidence="1" id="KW-0732">Signal</keyword>
<feature type="signal peptide" evidence="1">
    <location>
        <begin position="1"/>
        <end position="20"/>
    </location>
</feature>
<dbReference type="EMBL" id="FOOT01000003">
    <property type="protein sequence ID" value="SFG70219.1"/>
    <property type="molecule type" value="Genomic_DNA"/>
</dbReference>
<proteinExistence type="predicted"/>
<gene>
    <name evidence="3" type="ORF">SAMN05421739_103338</name>
</gene>